<keyword evidence="4" id="KW-1185">Reference proteome</keyword>
<feature type="region of interest" description="Disordered" evidence="1">
    <location>
        <begin position="216"/>
        <end position="245"/>
    </location>
</feature>
<name>A0A166RKR7_9AGAM</name>
<dbReference type="AlphaFoldDB" id="A0A166RKR7"/>
<dbReference type="InterPro" id="IPR021139">
    <property type="entry name" value="NYN"/>
</dbReference>
<dbReference type="Pfam" id="PF01936">
    <property type="entry name" value="NYN"/>
    <property type="match status" value="1"/>
</dbReference>
<dbReference type="EMBL" id="KV417503">
    <property type="protein sequence ID" value="KZP28381.1"/>
    <property type="molecule type" value="Genomic_DNA"/>
</dbReference>
<organism evidence="3 4">
    <name type="scientific">Athelia psychrophila</name>
    <dbReference type="NCBI Taxonomy" id="1759441"/>
    <lineage>
        <taxon>Eukaryota</taxon>
        <taxon>Fungi</taxon>
        <taxon>Dikarya</taxon>
        <taxon>Basidiomycota</taxon>
        <taxon>Agaricomycotina</taxon>
        <taxon>Agaricomycetes</taxon>
        <taxon>Agaricomycetidae</taxon>
        <taxon>Atheliales</taxon>
        <taxon>Atheliaceae</taxon>
        <taxon>Athelia</taxon>
    </lineage>
</organism>
<dbReference type="GO" id="GO:0004540">
    <property type="term" value="F:RNA nuclease activity"/>
    <property type="evidence" value="ECO:0007669"/>
    <property type="project" value="InterPro"/>
</dbReference>
<feature type="region of interest" description="Disordered" evidence="1">
    <location>
        <begin position="145"/>
        <end position="203"/>
    </location>
</feature>
<feature type="domain" description="NYN" evidence="2">
    <location>
        <begin position="4"/>
        <end position="132"/>
    </location>
</feature>
<feature type="region of interest" description="Disordered" evidence="1">
    <location>
        <begin position="633"/>
        <end position="652"/>
    </location>
</feature>
<gene>
    <name evidence="3" type="ORF">FIBSPDRAFT_1039518</name>
</gene>
<proteinExistence type="predicted"/>
<reference evidence="3 4" key="1">
    <citation type="journal article" date="2016" name="Mol. Biol. Evol.">
        <title>Comparative Genomics of Early-Diverging Mushroom-Forming Fungi Provides Insights into the Origins of Lignocellulose Decay Capabilities.</title>
        <authorList>
            <person name="Nagy L.G."/>
            <person name="Riley R."/>
            <person name="Tritt A."/>
            <person name="Adam C."/>
            <person name="Daum C."/>
            <person name="Floudas D."/>
            <person name="Sun H."/>
            <person name="Yadav J.S."/>
            <person name="Pangilinan J."/>
            <person name="Larsson K.H."/>
            <person name="Matsuura K."/>
            <person name="Barry K."/>
            <person name="Labutti K."/>
            <person name="Kuo R."/>
            <person name="Ohm R.A."/>
            <person name="Bhattacharya S.S."/>
            <person name="Shirouzu T."/>
            <person name="Yoshinaga Y."/>
            <person name="Martin F.M."/>
            <person name="Grigoriev I.V."/>
            <person name="Hibbett D.S."/>
        </authorList>
    </citation>
    <scope>NUCLEOTIDE SEQUENCE [LARGE SCALE GENOMIC DNA]</scope>
    <source>
        <strain evidence="3 4">CBS 109695</strain>
    </source>
</reference>
<dbReference type="STRING" id="436010.A0A166RKR7"/>
<sequence length="1149" mass="123657">MSSVAVFWDVDMFPPSFEGPVQNVETLACQYGTMDSIHAYAEDAQTPPMLAACPSILVMDCSQETCKGTMIAVDMFAFAMRTPHPATLIVISDAQMLANAVSILRLRKYRVVVVGSVEGSRGSLKQRASEFKDWDVLVGQRRDGALLDAPEGGKVPQVDAGDDEDSNDGVWSHAPSIEDERPREARAEATVLRPSTPQDEAIEAKAHPTLIEEVSLEEHPPHSPLSIHHAQLSQQPSPASNTIPLDFIPEMQSKTTTEASQPTSPPTPEALAAELVRYRKLIEELSPLPNSSRKRADVIKKLLRCSTFLHTRESLGLSGLDGYTAQGIIDLGERVNADGTMTAWVCLGPSTGAPKGAITEVVSPNTSRVHIPTINPIVTPASLFRTKGATTEVVLPNTSRVYIPSIDPIVTPASLFKMAGAAAGIRVGSITPTAPEDASIVFRGLVDILQPHARLERSHVAGMLLSYIKRDWSTFSRLGISEPDRLFALAASEGLVVFSKTKGMKWIALAPAWRNSTGRTQNAHCNVPLLFGNETIPRSAKRAAVIAQAKATSPSERMFPMAPLVSQGVVSSTIADDVHRPIPSIPSLDIPGPSQVTTQRPSFGLLGSEESESETLSDVTSTPLVVAAPIDSSLRRSPHETTTTYPPHLPRPMAGNLPYTSPINDADLSPIFRALVHILQPHNRLTRTKVASILQDYIQKDNPTLSRRGIEKPRDLFALAASEGVVVLSETIVYGKSEQWIALAPALRTLIESTSTPEVDVSVSLENEANALNEQCDGDSHAAVLDHAAKNADNAVHEPIGTNTRGASSADAQANSSAKHEQEASTTVDIVNSIPPPSTSIIDKALFANLIRLVEQHGPEAERSIIGSGLKASNSSIYTKAGVQNFKEFINLAVAKGLVTLGHGTNPKGKTTDTISLAPNCQNHLPATDALPSTTRAGEEASSGPWEPAFGSFQTLVEEIQRHPVTHPTRSLVYAKLAKDPARHVLDNLEEFDGYIAQAYDAGIIDLGENHHADGTRTEWISLGPTCQHLQDSEKDSYYWPQMDALVQQSGSETTSALPVIQPTARSEGVRLGLVPAGFTTLIAVLRKFKSLGNFSPFCTAVSHDLLQASPLVIQEAGCQTFMEYVHLAEHAGVVLLNETRSGHHIFLV</sequence>
<dbReference type="OrthoDB" id="549353at2759"/>
<feature type="compositionally biased region" description="Low complexity" evidence="1">
    <location>
        <begin position="807"/>
        <end position="817"/>
    </location>
</feature>
<evidence type="ECO:0000313" key="3">
    <source>
        <dbReference type="EMBL" id="KZP28381.1"/>
    </source>
</evidence>
<evidence type="ECO:0000259" key="2">
    <source>
        <dbReference type="Pfam" id="PF01936"/>
    </source>
</evidence>
<feature type="region of interest" description="Disordered" evidence="1">
    <location>
        <begin position="797"/>
        <end position="833"/>
    </location>
</feature>
<feature type="compositionally biased region" description="Polar residues" evidence="1">
    <location>
        <begin position="231"/>
        <end position="243"/>
    </location>
</feature>
<protein>
    <recommendedName>
        <fullName evidence="2">NYN domain-containing protein</fullName>
    </recommendedName>
</protein>
<accession>A0A166RKR7</accession>
<evidence type="ECO:0000256" key="1">
    <source>
        <dbReference type="SAM" id="MobiDB-lite"/>
    </source>
</evidence>
<evidence type="ECO:0000313" key="4">
    <source>
        <dbReference type="Proteomes" id="UP000076532"/>
    </source>
</evidence>
<dbReference type="Proteomes" id="UP000076532">
    <property type="component" value="Unassembled WGS sequence"/>
</dbReference>
<feature type="compositionally biased region" description="Basic and acidic residues" evidence="1">
    <location>
        <begin position="176"/>
        <end position="187"/>
    </location>
</feature>